<organism evidence="2 3">
    <name type="scientific">Cyanophage P-TIM40</name>
    <dbReference type="NCBI Taxonomy" id="1589733"/>
    <lineage>
        <taxon>Viruses</taxon>
        <taxon>Duplodnaviria</taxon>
        <taxon>Heunggongvirae</taxon>
        <taxon>Uroviricota</taxon>
        <taxon>Caudoviricetes</taxon>
        <taxon>Pantevenvirales</taxon>
        <taxon>Kyanoviridae</taxon>
        <taxon>Libanvirus</taxon>
        <taxon>Libanvirus ptim40</taxon>
    </lineage>
</organism>
<name>A0A0C5ABA0_9CAUD</name>
<dbReference type="KEGG" id="vg:26516744"/>
<keyword evidence="1" id="KW-1133">Transmembrane helix</keyword>
<keyword evidence="3" id="KW-1185">Reference proteome</keyword>
<dbReference type="EMBL" id="KP211958">
    <property type="protein sequence ID" value="AJK27656.1"/>
    <property type="molecule type" value="Genomic_DNA"/>
</dbReference>
<keyword evidence="1" id="KW-0812">Transmembrane</keyword>
<accession>A0A0C5ABA0</accession>
<evidence type="ECO:0000313" key="3">
    <source>
        <dbReference type="Proteomes" id="UP000032135"/>
    </source>
</evidence>
<gene>
    <name evidence="2" type="ORF">PTIM40_217</name>
</gene>
<protein>
    <submittedName>
        <fullName evidence="2">Uncharacterized protein</fullName>
    </submittedName>
</protein>
<keyword evidence="1" id="KW-0472">Membrane</keyword>
<dbReference type="OrthoDB" id="22432at10239"/>
<feature type="transmembrane region" description="Helical" evidence="1">
    <location>
        <begin position="28"/>
        <end position="49"/>
    </location>
</feature>
<dbReference type="RefSeq" id="YP_009188290.1">
    <property type="nucleotide sequence ID" value="NC_028663.1"/>
</dbReference>
<sequence length="50" mass="5586">MSDAMSQTYHDVMEVYKQPMSVKVIPNVLRFAAWGSTFLFAVGLSQVAYA</sequence>
<evidence type="ECO:0000256" key="1">
    <source>
        <dbReference type="SAM" id="Phobius"/>
    </source>
</evidence>
<dbReference type="GeneID" id="26516744"/>
<reference evidence="2 3" key="1">
    <citation type="submission" date="2014-11" db="EMBL/GenBank/DDBJ databases">
        <authorList>
            <person name="Fedida A."/>
            <person name="Lindell D."/>
        </authorList>
    </citation>
    <scope>NUCLEOTIDE SEQUENCE [LARGE SCALE GENOMIC DNA]</scope>
</reference>
<evidence type="ECO:0000313" key="2">
    <source>
        <dbReference type="EMBL" id="AJK27656.1"/>
    </source>
</evidence>
<proteinExistence type="predicted"/>
<dbReference type="Proteomes" id="UP000032135">
    <property type="component" value="Segment"/>
</dbReference>